<dbReference type="GO" id="GO:0010181">
    <property type="term" value="F:FMN binding"/>
    <property type="evidence" value="ECO:0007669"/>
    <property type="project" value="InterPro"/>
</dbReference>
<proteinExistence type="inferred from homology"/>
<feature type="domain" description="Flavin reductase like" evidence="4">
    <location>
        <begin position="31"/>
        <end position="172"/>
    </location>
</feature>
<comment type="caution">
    <text evidence="5">The sequence shown here is derived from an EMBL/GenBank/DDBJ whole genome shotgun (WGS) entry which is preliminary data.</text>
</comment>
<evidence type="ECO:0000256" key="2">
    <source>
        <dbReference type="ARBA" id="ARBA00022630"/>
    </source>
</evidence>
<accession>A0A374NZV1</accession>
<organism evidence="5 6">
    <name type="scientific">Hungatella hathewayi</name>
    <dbReference type="NCBI Taxonomy" id="154046"/>
    <lineage>
        <taxon>Bacteria</taxon>
        <taxon>Bacillati</taxon>
        <taxon>Bacillota</taxon>
        <taxon>Clostridia</taxon>
        <taxon>Lachnospirales</taxon>
        <taxon>Lachnospiraceae</taxon>
        <taxon>Hungatella</taxon>
    </lineage>
</organism>
<evidence type="ECO:0000256" key="3">
    <source>
        <dbReference type="ARBA" id="ARBA00038054"/>
    </source>
</evidence>
<dbReference type="InterPro" id="IPR012349">
    <property type="entry name" value="Split_barrel_FMN-bd"/>
</dbReference>
<dbReference type="GO" id="GO:0016646">
    <property type="term" value="F:oxidoreductase activity, acting on the CH-NH group of donors, NAD or NADP as acceptor"/>
    <property type="evidence" value="ECO:0007669"/>
    <property type="project" value="UniProtKB-ARBA"/>
</dbReference>
<dbReference type="InterPro" id="IPR052174">
    <property type="entry name" value="Flavoredoxin"/>
</dbReference>
<evidence type="ECO:0000313" key="6">
    <source>
        <dbReference type="Proteomes" id="UP000263014"/>
    </source>
</evidence>
<comment type="cofactor">
    <cofactor evidence="1">
        <name>FMN</name>
        <dbReference type="ChEBI" id="CHEBI:58210"/>
    </cofactor>
</comment>
<dbReference type="PANTHER" id="PTHR43567">
    <property type="entry name" value="FLAVOREDOXIN-RELATED-RELATED"/>
    <property type="match status" value="1"/>
</dbReference>
<dbReference type="RefSeq" id="WP_117622832.1">
    <property type="nucleotide sequence ID" value="NZ_QSON01000019.1"/>
</dbReference>
<dbReference type="Gene3D" id="2.30.110.10">
    <property type="entry name" value="Electron Transport, Fmn-binding Protein, Chain A"/>
    <property type="match status" value="1"/>
</dbReference>
<dbReference type="PANTHER" id="PTHR43567:SF1">
    <property type="entry name" value="FLAVOREDOXIN"/>
    <property type="match status" value="1"/>
</dbReference>
<evidence type="ECO:0000256" key="1">
    <source>
        <dbReference type="ARBA" id="ARBA00001917"/>
    </source>
</evidence>
<reference evidence="5 6" key="1">
    <citation type="submission" date="2018-08" db="EMBL/GenBank/DDBJ databases">
        <title>A genome reference for cultivated species of the human gut microbiota.</title>
        <authorList>
            <person name="Zou Y."/>
            <person name="Xue W."/>
            <person name="Luo G."/>
        </authorList>
    </citation>
    <scope>NUCLEOTIDE SEQUENCE [LARGE SCALE GENOMIC DNA]</scope>
    <source>
        <strain evidence="5 6">TM09-12</strain>
    </source>
</reference>
<dbReference type="EMBL" id="QSON01000019">
    <property type="protein sequence ID" value="RGI97581.1"/>
    <property type="molecule type" value="Genomic_DNA"/>
</dbReference>
<dbReference type="SUPFAM" id="SSF50475">
    <property type="entry name" value="FMN-binding split barrel"/>
    <property type="match status" value="1"/>
</dbReference>
<comment type="similarity">
    <text evidence="3">Belongs to the flavoredoxin family.</text>
</comment>
<evidence type="ECO:0000259" key="4">
    <source>
        <dbReference type="Pfam" id="PF01613"/>
    </source>
</evidence>
<dbReference type="Proteomes" id="UP000263014">
    <property type="component" value="Unassembled WGS sequence"/>
</dbReference>
<dbReference type="Pfam" id="PF01613">
    <property type="entry name" value="Flavin_Reduct"/>
    <property type="match status" value="1"/>
</dbReference>
<dbReference type="InterPro" id="IPR002563">
    <property type="entry name" value="Flavin_Rdtase-like_dom"/>
</dbReference>
<evidence type="ECO:0000313" key="5">
    <source>
        <dbReference type="EMBL" id="RGI97581.1"/>
    </source>
</evidence>
<gene>
    <name evidence="5" type="ORF">DXD79_27645</name>
</gene>
<dbReference type="AlphaFoldDB" id="A0A374NZV1"/>
<keyword evidence="2" id="KW-0285">Flavoprotein</keyword>
<protein>
    <submittedName>
        <fullName evidence="5">Flavin reductase</fullName>
    </submittedName>
</protein>
<name>A0A374NZV1_9FIRM</name>
<sequence>MKKDFPTRPETISEQYCEAVGGFSWYDFVTAMPSLVFVVTGWKSNGKENACLQSWSTFVGGGTDDFICIMSKVNKGGHMYQSLKETGVCVLNFPSNDVYGRCAKTIGNNEFETDEITAAGLTAERAVKVNAPRIKECFLNIECELLWEHELYKGSHDMTVALKAVNICMDSDRYDQSKLGRYGKTGYLYQIDQPTNPETGEGLIYGPGGTVIGTGVGPGTIEPGDPIEWITK</sequence>